<dbReference type="InterPro" id="IPR051267">
    <property type="entry name" value="STEAP_metalloreductase"/>
</dbReference>
<organism evidence="5 6">
    <name type="scientific">Adineta steineri</name>
    <dbReference type="NCBI Taxonomy" id="433720"/>
    <lineage>
        <taxon>Eukaryota</taxon>
        <taxon>Metazoa</taxon>
        <taxon>Spiralia</taxon>
        <taxon>Gnathifera</taxon>
        <taxon>Rotifera</taxon>
        <taxon>Eurotatoria</taxon>
        <taxon>Bdelloidea</taxon>
        <taxon>Adinetida</taxon>
        <taxon>Adinetidae</taxon>
        <taxon>Adineta</taxon>
    </lineage>
</organism>
<feature type="transmembrane region" description="Helical" evidence="2">
    <location>
        <begin position="236"/>
        <end position="259"/>
    </location>
</feature>
<name>A0A818JTK8_9BILA</name>
<dbReference type="Proteomes" id="UP000663891">
    <property type="component" value="Unassembled WGS sequence"/>
</dbReference>
<dbReference type="Proteomes" id="UP000663881">
    <property type="component" value="Unassembled WGS sequence"/>
</dbReference>
<dbReference type="GO" id="GO:0015677">
    <property type="term" value="P:copper ion import"/>
    <property type="evidence" value="ECO:0007669"/>
    <property type="project" value="TreeGrafter"/>
</dbReference>
<sequence length="450" mass="51231">MADPRCVGIIGCGNMGFALAHRLTLSGFTVLMGSRNPAIRPNTHFQITTIMECINRSTILFIAIHAEHYTNVLISPLEHNPALFNGKILIDISNQLNKRGQKSDELSNAERLQTAIPNSHVVKAFNTISSFVMESSTAGESRNVFVASDHPFARDKVIILAREMNFESFNSGSLRTARYLEGYTRFLFPLWQRPLFITLSVLFIWLSYTLYMKFIQTKDTSWNQLFLSITNKVLCTSAITMLAIVYMPSNLACVFQLIYKTKDRRFPEWLDKWLLCRKQLGLLTFAIGLGHAVITLVLMSPAYYKTWFHPSQILNMLSTQNQTKFIVQHGRMTWKGELASLTGILTLLSMSLLALASIPAIGNLLNWREWRFVQSKLGTLTLLFAIGHVFAMAIPGWVEKRSIKMLYSVGFLCVVFPVLTILMKFLFWLPCFNRPIVRIRRGERPKLTTA</sequence>
<evidence type="ECO:0000256" key="2">
    <source>
        <dbReference type="SAM" id="Phobius"/>
    </source>
</evidence>
<comment type="caution">
    <text evidence="5">The sequence shown here is derived from an EMBL/GenBank/DDBJ whole genome shotgun (WGS) entry which is preliminary data.</text>
</comment>
<dbReference type="EMBL" id="CAJOAY010000115">
    <property type="protein sequence ID" value="CAF3543926.1"/>
    <property type="molecule type" value="Genomic_DNA"/>
</dbReference>
<dbReference type="GO" id="GO:0008823">
    <property type="term" value="F:cupric reductase (NADH) activity"/>
    <property type="evidence" value="ECO:0007669"/>
    <property type="project" value="TreeGrafter"/>
</dbReference>
<dbReference type="AlphaFoldDB" id="A0A818JTK8"/>
<accession>A0A818JTK8</accession>
<evidence type="ECO:0000313" key="5">
    <source>
        <dbReference type="EMBL" id="CAF3543926.1"/>
    </source>
</evidence>
<dbReference type="InterPro" id="IPR036291">
    <property type="entry name" value="NAD(P)-bd_dom_sf"/>
</dbReference>
<dbReference type="PANTHER" id="PTHR14239:SF0">
    <property type="entry name" value="F420-DEPENDENT NADP REDUCTASE"/>
    <property type="match status" value="1"/>
</dbReference>
<keyword evidence="2" id="KW-1133">Transmembrane helix</keyword>
<gene>
    <name evidence="5" type="ORF">OKA104_LOCUS3741</name>
    <name evidence="4" type="ORF">VCS650_LOCUS18136</name>
</gene>
<dbReference type="Gene3D" id="3.40.50.720">
    <property type="entry name" value="NAD(P)-binding Rossmann-like Domain"/>
    <property type="match status" value="1"/>
</dbReference>
<proteinExistence type="predicted"/>
<feature type="transmembrane region" description="Helical" evidence="2">
    <location>
        <begin position="195"/>
        <end position="216"/>
    </location>
</feature>
<dbReference type="EMBL" id="CAJNON010000171">
    <property type="protein sequence ID" value="CAF1064570.1"/>
    <property type="molecule type" value="Genomic_DNA"/>
</dbReference>
<keyword evidence="2" id="KW-0812">Transmembrane</keyword>
<dbReference type="SUPFAM" id="SSF51735">
    <property type="entry name" value="NAD(P)-binding Rossmann-fold domains"/>
    <property type="match status" value="1"/>
</dbReference>
<dbReference type="GO" id="GO:0005768">
    <property type="term" value="C:endosome"/>
    <property type="evidence" value="ECO:0007669"/>
    <property type="project" value="TreeGrafter"/>
</dbReference>
<evidence type="ECO:0000259" key="3">
    <source>
        <dbReference type="Pfam" id="PF03807"/>
    </source>
</evidence>
<reference evidence="5" key="1">
    <citation type="submission" date="2021-02" db="EMBL/GenBank/DDBJ databases">
        <authorList>
            <person name="Nowell W R."/>
        </authorList>
    </citation>
    <scope>NUCLEOTIDE SEQUENCE</scope>
</reference>
<evidence type="ECO:0000313" key="6">
    <source>
        <dbReference type="Proteomes" id="UP000663881"/>
    </source>
</evidence>
<dbReference type="OrthoDB" id="550646at2759"/>
<dbReference type="GO" id="GO:0005886">
    <property type="term" value="C:plasma membrane"/>
    <property type="evidence" value="ECO:0007669"/>
    <property type="project" value="TreeGrafter"/>
</dbReference>
<feature type="transmembrane region" description="Helical" evidence="2">
    <location>
        <begin position="409"/>
        <end position="431"/>
    </location>
</feature>
<keyword evidence="2" id="KW-0472">Membrane</keyword>
<dbReference type="GO" id="GO:0052851">
    <property type="term" value="F:ferric-chelate reductase (NADPH) activity"/>
    <property type="evidence" value="ECO:0007669"/>
    <property type="project" value="TreeGrafter"/>
</dbReference>
<feature type="transmembrane region" description="Helical" evidence="2">
    <location>
        <begin position="377"/>
        <end position="397"/>
    </location>
</feature>
<feature type="transmembrane region" description="Helical" evidence="2">
    <location>
        <begin position="341"/>
        <end position="365"/>
    </location>
</feature>
<dbReference type="InterPro" id="IPR028939">
    <property type="entry name" value="P5C_Rdtase_cat_N"/>
</dbReference>
<dbReference type="Pfam" id="PF03807">
    <property type="entry name" value="F420_oxidored"/>
    <property type="match status" value="1"/>
</dbReference>
<evidence type="ECO:0000313" key="4">
    <source>
        <dbReference type="EMBL" id="CAF1064570.1"/>
    </source>
</evidence>
<keyword evidence="1" id="KW-0560">Oxidoreductase</keyword>
<dbReference type="PANTHER" id="PTHR14239">
    <property type="entry name" value="DUDULIN-RELATED"/>
    <property type="match status" value="1"/>
</dbReference>
<feature type="domain" description="Pyrroline-5-carboxylate reductase catalytic N-terminal" evidence="3">
    <location>
        <begin position="7"/>
        <end position="94"/>
    </location>
</feature>
<protein>
    <recommendedName>
        <fullName evidence="3">Pyrroline-5-carboxylate reductase catalytic N-terminal domain-containing protein</fullName>
    </recommendedName>
</protein>
<feature type="transmembrane region" description="Helical" evidence="2">
    <location>
        <begin position="280"/>
        <end position="304"/>
    </location>
</feature>
<evidence type="ECO:0000256" key="1">
    <source>
        <dbReference type="ARBA" id="ARBA00023002"/>
    </source>
</evidence>